<evidence type="ECO:0000313" key="4">
    <source>
        <dbReference type="Proteomes" id="UP000015104"/>
    </source>
</evidence>
<dbReference type="EnsemblMetazoa" id="tetur11g00690.1">
    <property type="protein sequence ID" value="tetur11g00690.1"/>
    <property type="gene ID" value="tetur11g00690"/>
</dbReference>
<feature type="domain" description="NYN" evidence="2">
    <location>
        <begin position="10"/>
        <end position="150"/>
    </location>
</feature>
<sequence>MFNRLKKPCGIFWDIENVSVPKTCSADVIAQNIRTNIVMPNELKEREFFCVCNVQKLPKVVGNTLESIGVTIVQPFYHVKENAADTKILFLITKFIADWGSNGCAIVVVTGDSDFIDTLINLKLNYDLKVYLVHPKNSFSKELLWCADESYCLNNFLLVESTPTSALRGSPNSSFIKISDLPQISTGQFMVREIEKRCQKFCPGSRVLRITKGAVLIGYAGSTDRPMNERDLSHFDGFRVFGNLLKAELVNSLWTNSSPKVEHNVPKSEPNLELIRKSVQISYGKKVFQGHQNKRFKPYPRPHPQPHPQPPPREAPKKLLYVKVTGFKDCKSGSPLIYGLSEFNSRFIRLYGQDVWLSFTEASEAEFAIDKICTYELDGSKLTAKLEESPPEDLLSNSTCFTDDGPENDLDNPPMTNAPSSSSSSSNGSTSYQQFRSSQGARRILIQTTNDQLPRDRPTLVDLTDTPPARPNRIRVNPSTDFIPIVDLTKDET</sequence>
<feature type="region of interest" description="Disordered" evidence="1">
    <location>
        <begin position="387"/>
        <end position="477"/>
    </location>
</feature>
<dbReference type="InterPro" id="IPR021139">
    <property type="entry name" value="NYN"/>
</dbReference>
<accession>T1KGG2</accession>
<feature type="compositionally biased region" description="Polar residues" evidence="1">
    <location>
        <begin position="432"/>
        <end position="452"/>
    </location>
</feature>
<dbReference type="EMBL" id="CAEY01000065">
    <property type="status" value="NOT_ANNOTATED_CDS"/>
    <property type="molecule type" value="Genomic_DNA"/>
</dbReference>
<reference evidence="4" key="1">
    <citation type="submission" date="2011-08" db="EMBL/GenBank/DDBJ databases">
        <authorList>
            <person name="Rombauts S."/>
        </authorList>
    </citation>
    <scope>NUCLEOTIDE SEQUENCE</scope>
    <source>
        <strain evidence="4">London</strain>
    </source>
</reference>
<dbReference type="GO" id="GO:0004540">
    <property type="term" value="F:RNA nuclease activity"/>
    <property type="evidence" value="ECO:0007669"/>
    <property type="project" value="InterPro"/>
</dbReference>
<dbReference type="STRING" id="32264.T1KGG2"/>
<name>T1KGG2_TETUR</name>
<feature type="region of interest" description="Disordered" evidence="1">
    <location>
        <begin position="294"/>
        <end position="315"/>
    </location>
</feature>
<dbReference type="PANTHER" id="PTHR14379">
    <property type="entry name" value="LIMKAIN B LKAP"/>
    <property type="match status" value="1"/>
</dbReference>
<protein>
    <recommendedName>
        <fullName evidence="2">NYN domain-containing protein</fullName>
    </recommendedName>
</protein>
<dbReference type="InterPro" id="IPR024768">
    <property type="entry name" value="Marf1"/>
</dbReference>
<feature type="compositionally biased region" description="Pro residues" evidence="1">
    <location>
        <begin position="301"/>
        <end position="313"/>
    </location>
</feature>
<dbReference type="Pfam" id="PF01936">
    <property type="entry name" value="NYN"/>
    <property type="match status" value="1"/>
</dbReference>
<evidence type="ECO:0000313" key="3">
    <source>
        <dbReference type="EnsemblMetazoa" id="tetur11g00690.1"/>
    </source>
</evidence>
<keyword evidence="4" id="KW-1185">Reference proteome</keyword>
<dbReference type="Gene3D" id="3.40.50.1010">
    <property type="entry name" value="5'-nuclease"/>
    <property type="match status" value="1"/>
</dbReference>
<dbReference type="AlphaFoldDB" id="T1KGG2"/>
<dbReference type="GO" id="GO:1905762">
    <property type="term" value="F:CCR4-NOT complex binding"/>
    <property type="evidence" value="ECO:0007669"/>
    <property type="project" value="TreeGrafter"/>
</dbReference>
<dbReference type="PANTHER" id="PTHR14379:SF3">
    <property type="entry name" value="MEIOSIS REGULATOR AND MRNA STABILITY FACTOR 1"/>
    <property type="match status" value="1"/>
</dbReference>
<dbReference type="HOGENOM" id="CLU_553587_0_0_1"/>
<proteinExistence type="predicted"/>
<feature type="compositionally biased region" description="Low complexity" evidence="1">
    <location>
        <begin position="420"/>
        <end position="431"/>
    </location>
</feature>
<reference evidence="3" key="2">
    <citation type="submission" date="2015-06" db="UniProtKB">
        <authorList>
            <consortium name="EnsemblMetazoa"/>
        </authorList>
    </citation>
    <scope>IDENTIFICATION</scope>
</reference>
<organism evidence="3 4">
    <name type="scientific">Tetranychus urticae</name>
    <name type="common">Two-spotted spider mite</name>
    <dbReference type="NCBI Taxonomy" id="32264"/>
    <lineage>
        <taxon>Eukaryota</taxon>
        <taxon>Metazoa</taxon>
        <taxon>Ecdysozoa</taxon>
        <taxon>Arthropoda</taxon>
        <taxon>Chelicerata</taxon>
        <taxon>Arachnida</taxon>
        <taxon>Acari</taxon>
        <taxon>Acariformes</taxon>
        <taxon>Trombidiformes</taxon>
        <taxon>Prostigmata</taxon>
        <taxon>Eleutherengona</taxon>
        <taxon>Raphignathae</taxon>
        <taxon>Tetranychoidea</taxon>
        <taxon>Tetranychidae</taxon>
        <taxon>Tetranychus</taxon>
    </lineage>
</organism>
<dbReference type="GO" id="GO:0010468">
    <property type="term" value="P:regulation of gene expression"/>
    <property type="evidence" value="ECO:0007669"/>
    <property type="project" value="InterPro"/>
</dbReference>
<evidence type="ECO:0000259" key="2">
    <source>
        <dbReference type="Pfam" id="PF01936"/>
    </source>
</evidence>
<evidence type="ECO:0000256" key="1">
    <source>
        <dbReference type="SAM" id="MobiDB-lite"/>
    </source>
</evidence>
<dbReference type="GO" id="GO:0005777">
    <property type="term" value="C:peroxisome"/>
    <property type="evidence" value="ECO:0007669"/>
    <property type="project" value="InterPro"/>
</dbReference>
<dbReference type="Proteomes" id="UP000015104">
    <property type="component" value="Unassembled WGS sequence"/>
</dbReference>